<evidence type="ECO:0000256" key="2">
    <source>
        <dbReference type="ARBA" id="ARBA00023015"/>
    </source>
</evidence>
<sequence>MPFWYNITIHKYEIEDIPMNPINSKQLYYFTTIAETGGFTAAAKKLGLSQPPLSKQILLLEEELGVKLFERGSRKTELTEAGAFLYSRAKDILTMMDSIVEELDHFPTASKGILKLGTISSSGNLLHDFLKIYCCTHPKVRFEVTEGNTYELLEKMKNGIVECAIIRTPFNAEGFECVYGKEEPLIAVGNPSFFSGVPENKIRLTDLSGKPLIYYRRFDSIISLAFQNSGIMPNVFCRNDDARTCLQWASTGLGIALVPESISKIGEHTDLVFREIDSEDTVTRMAAVYKKNGYVSNIAKEFVSYFGELMSLS</sequence>
<dbReference type="InterPro" id="IPR005119">
    <property type="entry name" value="LysR_subst-bd"/>
</dbReference>
<dbReference type="InterPro" id="IPR036388">
    <property type="entry name" value="WH-like_DNA-bd_sf"/>
</dbReference>
<evidence type="ECO:0000256" key="3">
    <source>
        <dbReference type="ARBA" id="ARBA00023125"/>
    </source>
</evidence>
<name>A0A084JJP4_9FIRM</name>
<dbReference type="Pfam" id="PF00126">
    <property type="entry name" value="HTH_1"/>
    <property type="match status" value="1"/>
</dbReference>
<keyword evidence="2" id="KW-0805">Transcription regulation</keyword>
<dbReference type="Pfam" id="PF03466">
    <property type="entry name" value="LysR_substrate"/>
    <property type="match status" value="1"/>
</dbReference>
<protein>
    <submittedName>
        <fullName evidence="6">LysR family transcriptional regulator</fullName>
    </submittedName>
</protein>
<dbReference type="AlphaFoldDB" id="A0A084JJP4"/>
<evidence type="ECO:0000256" key="4">
    <source>
        <dbReference type="ARBA" id="ARBA00023163"/>
    </source>
</evidence>
<proteinExistence type="inferred from homology"/>
<gene>
    <name evidence="6" type="ORF">IO98_17205</name>
</gene>
<dbReference type="SUPFAM" id="SSF53850">
    <property type="entry name" value="Periplasmic binding protein-like II"/>
    <property type="match status" value="1"/>
</dbReference>
<dbReference type="InterPro" id="IPR000847">
    <property type="entry name" value="LysR_HTH_N"/>
</dbReference>
<evidence type="ECO:0000256" key="1">
    <source>
        <dbReference type="ARBA" id="ARBA00009437"/>
    </source>
</evidence>
<dbReference type="SUPFAM" id="SSF46785">
    <property type="entry name" value="Winged helix' DNA-binding domain"/>
    <property type="match status" value="1"/>
</dbReference>
<reference evidence="6 7" key="1">
    <citation type="submission" date="2014-07" db="EMBL/GenBank/DDBJ databases">
        <title>Draft genome of Clostridium celerecrescens 152B isolated from sediments associated with methane hydrate from Krishna Godavari basin.</title>
        <authorList>
            <person name="Honkalas V.S."/>
            <person name="Dabir A.P."/>
            <person name="Arora P."/>
            <person name="Dhakephalkar P.K."/>
        </authorList>
    </citation>
    <scope>NUCLEOTIDE SEQUENCE [LARGE SCALE GENOMIC DNA]</scope>
    <source>
        <strain evidence="6 7">152B</strain>
    </source>
</reference>
<dbReference type="GO" id="GO:0003677">
    <property type="term" value="F:DNA binding"/>
    <property type="evidence" value="ECO:0007669"/>
    <property type="project" value="UniProtKB-KW"/>
</dbReference>
<dbReference type="InterPro" id="IPR036390">
    <property type="entry name" value="WH_DNA-bd_sf"/>
</dbReference>
<keyword evidence="4" id="KW-0804">Transcription</keyword>
<dbReference type="GO" id="GO:0003700">
    <property type="term" value="F:DNA-binding transcription factor activity"/>
    <property type="evidence" value="ECO:0007669"/>
    <property type="project" value="InterPro"/>
</dbReference>
<feature type="domain" description="HTH lysR-type" evidence="5">
    <location>
        <begin position="22"/>
        <end position="79"/>
    </location>
</feature>
<keyword evidence="3" id="KW-0238">DNA-binding</keyword>
<keyword evidence="7" id="KW-1185">Reference proteome</keyword>
<dbReference type="FunFam" id="1.10.10.10:FF:000001">
    <property type="entry name" value="LysR family transcriptional regulator"/>
    <property type="match status" value="1"/>
</dbReference>
<dbReference type="Gene3D" id="1.10.10.10">
    <property type="entry name" value="Winged helix-like DNA-binding domain superfamily/Winged helix DNA-binding domain"/>
    <property type="match status" value="1"/>
</dbReference>
<evidence type="ECO:0000313" key="7">
    <source>
        <dbReference type="Proteomes" id="UP000028525"/>
    </source>
</evidence>
<dbReference type="GO" id="GO:0032993">
    <property type="term" value="C:protein-DNA complex"/>
    <property type="evidence" value="ECO:0007669"/>
    <property type="project" value="TreeGrafter"/>
</dbReference>
<dbReference type="Gene3D" id="3.40.190.290">
    <property type="match status" value="1"/>
</dbReference>
<dbReference type="Proteomes" id="UP000028525">
    <property type="component" value="Unassembled WGS sequence"/>
</dbReference>
<comment type="similarity">
    <text evidence="1">Belongs to the LysR transcriptional regulatory family.</text>
</comment>
<organism evidence="6 7">
    <name type="scientific">Lacrimispora celerecrescens</name>
    <dbReference type="NCBI Taxonomy" id="29354"/>
    <lineage>
        <taxon>Bacteria</taxon>
        <taxon>Bacillati</taxon>
        <taxon>Bacillota</taxon>
        <taxon>Clostridia</taxon>
        <taxon>Lachnospirales</taxon>
        <taxon>Lachnospiraceae</taxon>
        <taxon>Lacrimispora</taxon>
    </lineage>
</organism>
<dbReference type="CDD" id="cd05466">
    <property type="entry name" value="PBP2_LTTR_substrate"/>
    <property type="match status" value="1"/>
</dbReference>
<evidence type="ECO:0000259" key="5">
    <source>
        <dbReference type="PROSITE" id="PS50931"/>
    </source>
</evidence>
<dbReference type="PRINTS" id="PR00039">
    <property type="entry name" value="HTHLYSR"/>
</dbReference>
<accession>A0A084JJP4</accession>
<dbReference type="PANTHER" id="PTHR30346:SF28">
    <property type="entry name" value="HTH-TYPE TRANSCRIPTIONAL REGULATOR CYNR"/>
    <property type="match status" value="1"/>
</dbReference>
<comment type="caution">
    <text evidence="6">The sequence shown here is derived from an EMBL/GenBank/DDBJ whole genome shotgun (WGS) entry which is preliminary data.</text>
</comment>
<dbReference type="EMBL" id="JPME01000020">
    <property type="protein sequence ID" value="KEZ89178.1"/>
    <property type="molecule type" value="Genomic_DNA"/>
</dbReference>
<evidence type="ECO:0000313" key="6">
    <source>
        <dbReference type="EMBL" id="KEZ89178.1"/>
    </source>
</evidence>
<dbReference type="PANTHER" id="PTHR30346">
    <property type="entry name" value="TRANSCRIPTIONAL DUAL REGULATOR HCAR-RELATED"/>
    <property type="match status" value="1"/>
</dbReference>
<dbReference type="PROSITE" id="PS50931">
    <property type="entry name" value="HTH_LYSR"/>
    <property type="match status" value="1"/>
</dbReference>